<dbReference type="EMBL" id="AE017352">
    <property type="protein sequence ID" value="AAW46452.1"/>
    <property type="molecule type" value="Genomic_DNA"/>
</dbReference>
<gene>
    <name evidence="3" type="ordered locus">CNL04140</name>
</gene>
<dbReference type="HOGENOM" id="CLU_039658_0_0_1"/>
<dbReference type="InterPro" id="IPR005607">
    <property type="entry name" value="BSD_dom"/>
</dbReference>
<dbReference type="PANTHER" id="PTHR16019:SF5">
    <property type="entry name" value="BSD DOMAIN-CONTAINING PROTEIN 1"/>
    <property type="match status" value="1"/>
</dbReference>
<name>Q5K8X5_CRYD1</name>
<evidence type="ECO:0000256" key="1">
    <source>
        <dbReference type="SAM" id="MobiDB-lite"/>
    </source>
</evidence>
<feature type="domain" description="BSD" evidence="2">
    <location>
        <begin position="378"/>
        <end position="413"/>
    </location>
</feature>
<reference evidence="3 4" key="1">
    <citation type="journal article" date="2005" name="Science">
        <title>The genome of the basidiomycetous yeast and human pathogen Cryptococcus neoformans.</title>
        <authorList>
            <person name="Loftus B.J."/>
            <person name="Fung E."/>
            <person name="Roncaglia P."/>
            <person name="Rowley D."/>
            <person name="Amedeo P."/>
            <person name="Bruno D."/>
            <person name="Vamathevan J."/>
            <person name="Miranda M."/>
            <person name="Anderson I.J."/>
            <person name="Fraser J.A."/>
            <person name="Allen J.E."/>
            <person name="Bosdet I.E."/>
            <person name="Brent M.R."/>
            <person name="Chiu R."/>
            <person name="Doering T.L."/>
            <person name="Donlin M.J."/>
            <person name="D'Souza C.A."/>
            <person name="Fox D.S."/>
            <person name="Grinberg V."/>
            <person name="Fu J."/>
            <person name="Fukushima M."/>
            <person name="Haas B.J."/>
            <person name="Huang J.C."/>
            <person name="Janbon G."/>
            <person name="Jones S.J."/>
            <person name="Koo H.L."/>
            <person name="Krzywinski M.I."/>
            <person name="Kwon-Chung J.K."/>
            <person name="Lengeler K.B."/>
            <person name="Maiti R."/>
            <person name="Marra M.A."/>
            <person name="Marra R.E."/>
            <person name="Mathewson C.A."/>
            <person name="Mitchell T.G."/>
            <person name="Pertea M."/>
            <person name="Riggs F.R."/>
            <person name="Salzberg S.L."/>
            <person name="Schein J.E."/>
            <person name="Shvartsbeyn A."/>
            <person name="Shin H."/>
            <person name="Shumway M."/>
            <person name="Specht C.A."/>
            <person name="Suh B.B."/>
            <person name="Tenney A."/>
            <person name="Utterback T.R."/>
            <person name="Wickes B.L."/>
            <person name="Wortman J.R."/>
            <person name="Wye N.H."/>
            <person name="Kronstad J.W."/>
            <person name="Lodge J.K."/>
            <person name="Heitman J."/>
            <person name="Davis R.W."/>
            <person name="Fraser C.M."/>
            <person name="Hyman R.W."/>
        </authorList>
    </citation>
    <scope>NUCLEOTIDE SEQUENCE [LARGE SCALE GENOMIC DNA]</scope>
    <source>
        <strain evidence="4">JEC21 / ATCC MYA-565</strain>
    </source>
</reference>
<evidence type="ECO:0000313" key="4">
    <source>
        <dbReference type="Proteomes" id="UP000002149"/>
    </source>
</evidence>
<organism evidence="3 4">
    <name type="scientific">Cryptococcus deneoformans (strain JEC21 / ATCC MYA-565)</name>
    <name type="common">Cryptococcus neoformans var. neoformans serotype D</name>
    <dbReference type="NCBI Taxonomy" id="214684"/>
    <lineage>
        <taxon>Eukaryota</taxon>
        <taxon>Fungi</taxon>
        <taxon>Dikarya</taxon>
        <taxon>Basidiomycota</taxon>
        <taxon>Agaricomycotina</taxon>
        <taxon>Tremellomycetes</taxon>
        <taxon>Tremellales</taxon>
        <taxon>Cryptococcaceae</taxon>
        <taxon>Cryptococcus</taxon>
        <taxon>Cryptococcus neoformans species complex</taxon>
    </lineage>
</organism>
<dbReference type="OMA" id="TYYEGAR"/>
<dbReference type="InterPro" id="IPR035925">
    <property type="entry name" value="BSD_dom_sf"/>
</dbReference>
<dbReference type="eggNOG" id="ENOG502S5UQ">
    <property type="taxonomic scope" value="Eukaryota"/>
</dbReference>
<dbReference type="PaxDb" id="214684-Q5K8X5"/>
<feature type="compositionally biased region" description="Acidic residues" evidence="1">
    <location>
        <begin position="430"/>
        <end position="442"/>
    </location>
</feature>
<feature type="compositionally biased region" description="Polar residues" evidence="1">
    <location>
        <begin position="1"/>
        <end position="24"/>
    </location>
</feature>
<feature type="compositionally biased region" description="Low complexity" evidence="1">
    <location>
        <begin position="26"/>
        <end position="40"/>
    </location>
</feature>
<dbReference type="InParanoid" id="Q5K8X5"/>
<feature type="region of interest" description="Disordered" evidence="1">
    <location>
        <begin position="128"/>
        <end position="181"/>
    </location>
</feature>
<dbReference type="AlphaFoldDB" id="Q5K8X5"/>
<sequence>MSDNQHLQGQSSVPETPANTSEVDTSGAPAAASSVGPASSEGTDQQDPVVSTSSSKVQDILQQSINRDNFQEEVGQVMGTINSWWGGVKKQSVSTLATLKADIDKTVTQAQADFEYLKAAKIEVVRKDATSEPTRVSAKEDQDISADTLKEEPISVQNDQDKGKGKETAQSSATNQTSPPAFFTKLASSTSQLQQSLLSAVQFTLDATTANSALSNPNAFRQQLVDNLRLASARENLQLSVKQAEKLAEEYLRKGDQWVKGAEKWMEEAVKVVPPEGEETHVVNIGWDGGDWYSFSTSDNTPLHISTIDNGAPGPSAAGTQVKVLASSRKDALLKRLREDKQLLLVDPEGEGETEKRKAEFRDWVKTQWEAQKTNGRLEDEGLVGHIRMELVPEYLTDEQFWQRYLFHKHMIEEEEQKRKLLLQTSQQDQSDDFNWDDEPEETTPLGDGQASHGVVTPKVSPVGKLPSSVFSHSKAKLATLDSTSPHDSEESYDLVSDQGGKTARAAPPVGDDDSDWE</sequence>
<dbReference type="PANTHER" id="PTHR16019">
    <property type="entry name" value="SYNAPSE-ASSOCIATED PROTEIN"/>
    <property type="match status" value="1"/>
</dbReference>
<dbReference type="GO" id="GO:0005737">
    <property type="term" value="C:cytoplasm"/>
    <property type="evidence" value="ECO:0000318"/>
    <property type="project" value="GO_Central"/>
</dbReference>
<dbReference type="RefSeq" id="XP_567969.1">
    <property type="nucleotide sequence ID" value="XM_567969.2"/>
</dbReference>
<accession>Q55LU9</accession>
<dbReference type="KEGG" id="cne:CNL04140"/>
<accession>Q5K8X5</accession>
<dbReference type="PROSITE" id="PS50858">
    <property type="entry name" value="BSD"/>
    <property type="match status" value="1"/>
</dbReference>
<dbReference type="VEuPathDB" id="FungiDB:CNL04140"/>
<dbReference type="SUPFAM" id="SSF140383">
    <property type="entry name" value="BSD domain-like"/>
    <property type="match status" value="1"/>
</dbReference>
<protein>
    <submittedName>
        <fullName evidence="3">Expressed protein</fullName>
    </submittedName>
</protein>
<dbReference type="GeneID" id="3254787"/>
<dbReference type="OrthoDB" id="73788at2759"/>
<dbReference type="Gene3D" id="1.10.3970.10">
    <property type="entry name" value="BSD domain"/>
    <property type="match status" value="1"/>
</dbReference>
<evidence type="ECO:0000313" key="3">
    <source>
        <dbReference type="EMBL" id="AAW46452.1"/>
    </source>
</evidence>
<feature type="compositionally biased region" description="Polar residues" evidence="1">
    <location>
        <begin position="41"/>
        <end position="58"/>
    </location>
</feature>
<evidence type="ECO:0000259" key="2">
    <source>
        <dbReference type="PROSITE" id="PS50858"/>
    </source>
</evidence>
<dbReference type="InterPro" id="IPR051494">
    <property type="entry name" value="BSD_domain-containing"/>
</dbReference>
<feature type="compositionally biased region" description="Polar residues" evidence="1">
    <location>
        <begin position="168"/>
        <end position="179"/>
    </location>
</feature>
<proteinExistence type="predicted"/>
<feature type="region of interest" description="Disordered" evidence="1">
    <location>
        <begin position="1"/>
        <end position="58"/>
    </location>
</feature>
<feature type="region of interest" description="Disordered" evidence="1">
    <location>
        <begin position="424"/>
        <end position="518"/>
    </location>
</feature>
<keyword evidence="4" id="KW-1185">Reference proteome</keyword>
<feature type="compositionally biased region" description="Basic and acidic residues" evidence="1">
    <location>
        <begin position="137"/>
        <end position="167"/>
    </location>
</feature>
<dbReference type="Proteomes" id="UP000002149">
    <property type="component" value="Chromosome 12"/>
</dbReference>
<dbReference type="Pfam" id="PF03909">
    <property type="entry name" value="BSD"/>
    <property type="match status" value="1"/>
</dbReference>
<dbReference type="SMART" id="SM00751">
    <property type="entry name" value="BSD"/>
    <property type="match status" value="1"/>
</dbReference>